<dbReference type="GO" id="GO:0006508">
    <property type="term" value="P:proteolysis"/>
    <property type="evidence" value="ECO:0007669"/>
    <property type="project" value="UniProtKB-KW"/>
</dbReference>
<dbReference type="Pfam" id="PF00082">
    <property type="entry name" value="Peptidase_S8"/>
    <property type="match status" value="1"/>
</dbReference>
<dbReference type="PANTHER" id="PTHR43806">
    <property type="entry name" value="PEPTIDASE S8"/>
    <property type="match status" value="1"/>
</dbReference>
<dbReference type="Proteomes" id="UP000424490">
    <property type="component" value="Chromosome"/>
</dbReference>
<feature type="active site" description="Charge relay system" evidence="5">
    <location>
        <position position="79"/>
    </location>
</feature>
<gene>
    <name evidence="8" type="ORF">FOC40_05375</name>
</gene>
<dbReference type="InterPro" id="IPR015500">
    <property type="entry name" value="Peptidase_S8_subtilisin-rel"/>
</dbReference>
<evidence type="ECO:0000256" key="6">
    <source>
        <dbReference type="SAM" id="SignalP"/>
    </source>
</evidence>
<dbReference type="PROSITE" id="PS00137">
    <property type="entry name" value="SUBTILASE_HIS"/>
    <property type="match status" value="1"/>
</dbReference>
<feature type="signal peptide" evidence="6">
    <location>
        <begin position="1"/>
        <end position="43"/>
    </location>
</feature>
<evidence type="ECO:0000256" key="2">
    <source>
        <dbReference type="ARBA" id="ARBA00022670"/>
    </source>
</evidence>
<dbReference type="SUPFAM" id="SSF52743">
    <property type="entry name" value="Subtilisin-like"/>
    <property type="match status" value="1"/>
</dbReference>
<evidence type="ECO:0000256" key="4">
    <source>
        <dbReference type="ARBA" id="ARBA00022825"/>
    </source>
</evidence>
<dbReference type="AlphaFoldDB" id="A0A857A620"/>
<keyword evidence="4 5" id="KW-0720">Serine protease</keyword>
<dbReference type="PANTHER" id="PTHR43806:SF11">
    <property type="entry name" value="CEREVISIN-RELATED"/>
    <property type="match status" value="1"/>
</dbReference>
<dbReference type="InterPro" id="IPR050131">
    <property type="entry name" value="Peptidase_S8_subtilisin-like"/>
</dbReference>
<evidence type="ECO:0000313" key="8">
    <source>
        <dbReference type="EMBL" id="QGS10890.1"/>
    </source>
</evidence>
<dbReference type="Gene3D" id="3.40.50.200">
    <property type="entry name" value="Peptidase S8/S53 domain"/>
    <property type="match status" value="1"/>
</dbReference>
<name>A0A857A620_9ACTO</name>
<evidence type="ECO:0000256" key="3">
    <source>
        <dbReference type="ARBA" id="ARBA00022801"/>
    </source>
</evidence>
<keyword evidence="3 5" id="KW-0378">Hydrolase</keyword>
<feature type="active site" description="Charge relay system" evidence="5">
    <location>
        <position position="111"/>
    </location>
</feature>
<evidence type="ECO:0000256" key="5">
    <source>
        <dbReference type="PROSITE-ProRule" id="PRU01240"/>
    </source>
</evidence>
<dbReference type="EMBL" id="CP046315">
    <property type="protein sequence ID" value="QGS10890.1"/>
    <property type="molecule type" value="Genomic_DNA"/>
</dbReference>
<protein>
    <submittedName>
        <fullName evidence="8">S8 family serine peptidase</fullName>
    </submittedName>
</protein>
<proteinExistence type="inferred from homology"/>
<dbReference type="PROSITE" id="PS51892">
    <property type="entry name" value="SUBTILASE"/>
    <property type="match status" value="1"/>
</dbReference>
<dbReference type="PROSITE" id="PS00138">
    <property type="entry name" value="SUBTILASE_SER"/>
    <property type="match status" value="1"/>
</dbReference>
<dbReference type="InterPro" id="IPR022398">
    <property type="entry name" value="Peptidase_S8_His-AS"/>
</dbReference>
<sequence length="404" mass="42078">MGPASMVKATRMPRKSRRVWGASTAALVIAAGVTTLPAAPAQADNTITAADQPYFAYYHLDQARAKGYTGKGITIAMIDGEIAQNAAELVGADVVIKTPCTISSPATGRTHGTGVASMLVSSNYGIAPDASLLAYRAAFGADGDTTGSDCRDNNGIAKSEYPWLLNWAMNDGAQVINVSASSSLQSDELKWAIARSLSQGVIITAAAGNEATDGDTTALSQWSGVVGVSAIGIDGNRQDYSSWGQGVSTTAVGGPVKFRDPSTDQLTEVSGTSVSAPIVAGVLALARQKWPNATSNQLLQLLVKTGLNPDHTWNQYTGYGGIDPGAILNTDPTTLPDVNPLADKGNGSSPTVDEVQQYADGVVSPLQIVNDNSYSYRGFDESLITDPLVTVPMHLGTSPRYHAK</sequence>
<dbReference type="InterPro" id="IPR000209">
    <property type="entry name" value="Peptidase_S8/S53_dom"/>
</dbReference>
<keyword evidence="6" id="KW-0732">Signal</keyword>
<comment type="similarity">
    <text evidence="1 5">Belongs to the peptidase S8 family.</text>
</comment>
<feature type="domain" description="Peptidase S8/S53" evidence="7">
    <location>
        <begin position="70"/>
        <end position="320"/>
    </location>
</feature>
<evidence type="ECO:0000256" key="1">
    <source>
        <dbReference type="ARBA" id="ARBA00011073"/>
    </source>
</evidence>
<feature type="active site" description="Charge relay system" evidence="5">
    <location>
        <position position="273"/>
    </location>
</feature>
<dbReference type="PRINTS" id="PR00723">
    <property type="entry name" value="SUBTILISIN"/>
</dbReference>
<dbReference type="InterPro" id="IPR023828">
    <property type="entry name" value="Peptidase_S8_Ser-AS"/>
</dbReference>
<dbReference type="GO" id="GO:0004252">
    <property type="term" value="F:serine-type endopeptidase activity"/>
    <property type="evidence" value="ECO:0007669"/>
    <property type="project" value="UniProtKB-UniRule"/>
</dbReference>
<keyword evidence="2 5" id="KW-0645">Protease</keyword>
<reference evidence="8 9" key="1">
    <citation type="submission" date="2019-11" db="EMBL/GenBank/DDBJ databases">
        <title>FDA dAtabase for Regulatory Grade micrObial Sequences (FDA-ARGOS): Supporting development and validation of Infectious Disease Dx tests.</title>
        <authorList>
            <person name="Stonesifer R."/>
            <person name="Tallon L."/>
            <person name="Sadzewicz L."/>
            <person name="Vavikolanu K."/>
            <person name="Mehta A."/>
            <person name="Aluvathingal J."/>
            <person name="Nadendla S."/>
            <person name="Myers T."/>
            <person name="Yan Y."/>
            <person name="Sichtig H."/>
        </authorList>
    </citation>
    <scope>NUCLEOTIDE SEQUENCE [LARGE SCALE GENOMIC DNA]</scope>
    <source>
        <strain evidence="8 9">FDAARGOS_732</strain>
    </source>
</reference>
<evidence type="ECO:0000259" key="7">
    <source>
        <dbReference type="Pfam" id="PF00082"/>
    </source>
</evidence>
<accession>A0A857A620</accession>
<feature type="chain" id="PRO_5032736045" evidence="6">
    <location>
        <begin position="44"/>
        <end position="404"/>
    </location>
</feature>
<organism evidence="8 9">
    <name type="scientific">Schaalia odontolytica</name>
    <dbReference type="NCBI Taxonomy" id="1660"/>
    <lineage>
        <taxon>Bacteria</taxon>
        <taxon>Bacillati</taxon>
        <taxon>Actinomycetota</taxon>
        <taxon>Actinomycetes</taxon>
        <taxon>Actinomycetales</taxon>
        <taxon>Actinomycetaceae</taxon>
        <taxon>Schaalia</taxon>
    </lineage>
</organism>
<evidence type="ECO:0000313" key="9">
    <source>
        <dbReference type="Proteomes" id="UP000424490"/>
    </source>
</evidence>
<dbReference type="InterPro" id="IPR036852">
    <property type="entry name" value="Peptidase_S8/S53_dom_sf"/>
</dbReference>